<feature type="region of interest" description="Disordered" evidence="1">
    <location>
        <begin position="1"/>
        <end position="27"/>
    </location>
</feature>
<evidence type="ECO:0000313" key="2">
    <source>
        <dbReference type="EMBL" id="BAD21704.1"/>
    </source>
</evidence>
<accession>Q6K5M8</accession>
<evidence type="ECO:0000256" key="1">
    <source>
        <dbReference type="SAM" id="MobiDB-lite"/>
    </source>
</evidence>
<reference evidence="4" key="3">
    <citation type="journal article" date="2005" name="Nature">
        <title>The map-based sequence of the rice genome.</title>
        <authorList>
            <consortium name="International rice genome sequencing project (IRGSP)"/>
            <person name="Matsumoto T."/>
            <person name="Wu J."/>
            <person name="Kanamori H."/>
            <person name="Katayose Y."/>
            <person name="Fujisawa M."/>
            <person name="Namiki N."/>
            <person name="Mizuno H."/>
            <person name="Yamamoto K."/>
            <person name="Antonio B.A."/>
            <person name="Baba T."/>
            <person name="Sakata K."/>
            <person name="Nagamura Y."/>
            <person name="Aoki H."/>
            <person name="Arikawa K."/>
            <person name="Arita K."/>
            <person name="Bito T."/>
            <person name="Chiden Y."/>
            <person name="Fujitsuka N."/>
            <person name="Fukunaka R."/>
            <person name="Hamada M."/>
            <person name="Harada C."/>
            <person name="Hayashi A."/>
            <person name="Hijishita S."/>
            <person name="Honda M."/>
            <person name="Hosokawa S."/>
            <person name="Ichikawa Y."/>
            <person name="Idonuma A."/>
            <person name="Iijima M."/>
            <person name="Ikeda M."/>
            <person name="Ikeno M."/>
            <person name="Ito K."/>
            <person name="Ito S."/>
            <person name="Ito T."/>
            <person name="Ito Y."/>
            <person name="Ito Y."/>
            <person name="Iwabuchi A."/>
            <person name="Kamiya K."/>
            <person name="Karasawa W."/>
            <person name="Kurita K."/>
            <person name="Katagiri S."/>
            <person name="Kikuta A."/>
            <person name="Kobayashi H."/>
            <person name="Kobayashi N."/>
            <person name="Machita K."/>
            <person name="Maehara T."/>
            <person name="Masukawa M."/>
            <person name="Mizubayashi T."/>
            <person name="Mukai Y."/>
            <person name="Nagasaki H."/>
            <person name="Nagata Y."/>
            <person name="Naito S."/>
            <person name="Nakashima M."/>
            <person name="Nakama Y."/>
            <person name="Nakamichi Y."/>
            <person name="Nakamura M."/>
            <person name="Meguro A."/>
            <person name="Negishi M."/>
            <person name="Ohta I."/>
            <person name="Ohta T."/>
            <person name="Okamoto M."/>
            <person name="Ono N."/>
            <person name="Saji S."/>
            <person name="Sakaguchi M."/>
            <person name="Sakai K."/>
            <person name="Shibata M."/>
            <person name="Shimokawa T."/>
            <person name="Song J."/>
            <person name="Takazaki Y."/>
            <person name="Terasawa K."/>
            <person name="Tsugane M."/>
            <person name="Tsuji K."/>
            <person name="Ueda S."/>
            <person name="Waki K."/>
            <person name="Yamagata H."/>
            <person name="Yamamoto M."/>
            <person name="Yamamoto S."/>
            <person name="Yamane H."/>
            <person name="Yoshiki S."/>
            <person name="Yoshihara R."/>
            <person name="Yukawa K."/>
            <person name="Zhong H."/>
            <person name="Yano M."/>
            <person name="Yuan Q."/>
            <person name="Ouyang S."/>
            <person name="Liu J."/>
            <person name="Jones K.M."/>
            <person name="Gansberger K."/>
            <person name="Moffat K."/>
            <person name="Hill J."/>
            <person name="Bera J."/>
            <person name="Fadrosh D."/>
            <person name="Jin S."/>
            <person name="Johri S."/>
            <person name="Kim M."/>
            <person name="Overton L."/>
            <person name="Reardon M."/>
            <person name="Tsitrin T."/>
            <person name="Vuong H."/>
            <person name="Weaver B."/>
            <person name="Ciecko A."/>
            <person name="Tallon L."/>
            <person name="Jackson J."/>
            <person name="Pai G."/>
            <person name="Aken S.V."/>
            <person name="Utterback T."/>
            <person name="Reidmuller S."/>
            <person name="Feldblyum T."/>
            <person name="Hsiao J."/>
            <person name="Zismann V."/>
            <person name="Iobst S."/>
            <person name="de Vazeille A.R."/>
            <person name="Buell C.R."/>
            <person name="Ying K."/>
            <person name="Li Y."/>
            <person name="Lu T."/>
            <person name="Huang Y."/>
            <person name="Zhao Q."/>
            <person name="Feng Q."/>
            <person name="Zhang L."/>
            <person name="Zhu J."/>
            <person name="Weng Q."/>
            <person name="Mu J."/>
            <person name="Lu Y."/>
            <person name="Fan D."/>
            <person name="Liu Y."/>
            <person name="Guan J."/>
            <person name="Zhang Y."/>
            <person name="Yu S."/>
            <person name="Liu X."/>
            <person name="Zhang Y."/>
            <person name="Hong G."/>
            <person name="Han B."/>
            <person name="Choisne N."/>
            <person name="Demange N."/>
            <person name="Orjeda G."/>
            <person name="Samain S."/>
            <person name="Cattolico L."/>
            <person name="Pelletier E."/>
            <person name="Couloux A."/>
            <person name="Segurens B."/>
            <person name="Wincker P."/>
            <person name="D'Hont A."/>
            <person name="Scarpelli C."/>
            <person name="Weissenbach J."/>
            <person name="Salanoubat M."/>
            <person name="Quetier F."/>
            <person name="Yu Y."/>
            <person name="Kim H.R."/>
            <person name="Rambo T."/>
            <person name="Currie J."/>
            <person name="Collura K."/>
            <person name="Luo M."/>
            <person name="Yang T."/>
            <person name="Ammiraju J.S.S."/>
            <person name="Engler F."/>
            <person name="Soderlund C."/>
            <person name="Wing R.A."/>
            <person name="Palmer L.E."/>
            <person name="de la Bastide M."/>
            <person name="Spiegel L."/>
            <person name="Nascimento L."/>
            <person name="Zutavern T."/>
            <person name="O'Shaughnessy A."/>
            <person name="Dike S."/>
            <person name="Dedhia N."/>
            <person name="Preston R."/>
            <person name="Balija V."/>
            <person name="McCombie W.R."/>
            <person name="Chow T."/>
            <person name="Chen H."/>
            <person name="Chung M."/>
            <person name="Chen C."/>
            <person name="Shaw J."/>
            <person name="Wu H."/>
            <person name="Hsiao K."/>
            <person name="Chao Y."/>
            <person name="Chu M."/>
            <person name="Cheng C."/>
            <person name="Hour A."/>
            <person name="Lee P."/>
            <person name="Lin S."/>
            <person name="Lin Y."/>
            <person name="Liou J."/>
            <person name="Liu S."/>
            <person name="Hsing Y."/>
            <person name="Raghuvanshi S."/>
            <person name="Mohanty A."/>
            <person name="Bharti A.K."/>
            <person name="Gaur A."/>
            <person name="Gupta V."/>
            <person name="Kumar D."/>
            <person name="Ravi V."/>
            <person name="Vij S."/>
            <person name="Kapur A."/>
            <person name="Khurana P."/>
            <person name="Khurana P."/>
            <person name="Khurana J.P."/>
            <person name="Tyagi A.K."/>
            <person name="Gaikwad K."/>
            <person name="Singh A."/>
            <person name="Dalal V."/>
            <person name="Srivastava S."/>
            <person name="Dixit A."/>
            <person name="Pal A.K."/>
            <person name="Ghazi I.A."/>
            <person name="Yadav M."/>
            <person name="Pandit A."/>
            <person name="Bhargava A."/>
            <person name="Sureshbabu K."/>
            <person name="Batra K."/>
            <person name="Sharma T.R."/>
            <person name="Mohapatra T."/>
            <person name="Singh N.K."/>
            <person name="Messing J."/>
            <person name="Nelson A.B."/>
            <person name="Fuks G."/>
            <person name="Kavchok S."/>
            <person name="Keizer G."/>
            <person name="Linton E."/>
            <person name="Llaca V."/>
            <person name="Song R."/>
            <person name="Tanyolac B."/>
            <person name="Young S."/>
            <person name="Ho-Il K."/>
            <person name="Hahn J.H."/>
            <person name="Sangsakoo G."/>
            <person name="Vanavichit A."/>
            <person name="de Mattos Luiz.A.T."/>
            <person name="Zimmer P.D."/>
            <person name="Malone G."/>
            <person name="Dellagostin O."/>
            <person name="de Oliveira A.C."/>
            <person name="Bevan M."/>
            <person name="Bancroft I."/>
            <person name="Minx P."/>
            <person name="Cordum H."/>
            <person name="Wilson R."/>
            <person name="Cheng Z."/>
            <person name="Jin W."/>
            <person name="Jiang J."/>
            <person name="Leong S.A."/>
            <person name="Iwama H."/>
            <person name="Gojobori T."/>
            <person name="Itoh T."/>
            <person name="Niimura Y."/>
            <person name="Fujii Y."/>
            <person name="Habara T."/>
            <person name="Sakai H."/>
            <person name="Sato Y."/>
            <person name="Wilson G."/>
            <person name="Kumar K."/>
            <person name="McCouch S."/>
            <person name="Juretic N."/>
            <person name="Hoen D."/>
            <person name="Wright S."/>
            <person name="Bruskiewich R."/>
            <person name="Bureau T."/>
            <person name="Miyao A."/>
            <person name="Hirochika H."/>
            <person name="Nishikawa T."/>
            <person name="Kadowaki K."/>
            <person name="Sugiura M."/>
            <person name="Burr B."/>
            <person name="Sasaki T."/>
        </authorList>
    </citation>
    <scope>NUCLEOTIDE SEQUENCE [LARGE SCALE GENOMIC DNA]</scope>
    <source>
        <strain evidence="4">cv. Nipponbare</strain>
    </source>
</reference>
<gene>
    <name evidence="2" type="ORF">OJ1089_A02.33</name>
    <name evidence="3" type="ORF">P0677G01.10</name>
</gene>
<organism evidence="3 4">
    <name type="scientific">Oryza sativa subsp. japonica</name>
    <name type="common">Rice</name>
    <dbReference type="NCBI Taxonomy" id="39947"/>
    <lineage>
        <taxon>Eukaryota</taxon>
        <taxon>Viridiplantae</taxon>
        <taxon>Streptophyta</taxon>
        <taxon>Embryophyta</taxon>
        <taxon>Tracheophyta</taxon>
        <taxon>Spermatophyta</taxon>
        <taxon>Magnoliopsida</taxon>
        <taxon>Liliopsida</taxon>
        <taxon>Poales</taxon>
        <taxon>Poaceae</taxon>
        <taxon>BOP clade</taxon>
        <taxon>Oryzoideae</taxon>
        <taxon>Oryzeae</taxon>
        <taxon>Oryzinae</taxon>
        <taxon>Oryza</taxon>
        <taxon>Oryza sativa</taxon>
    </lineage>
</organism>
<name>Q6K5M8_ORYSJ</name>
<evidence type="ECO:0000313" key="3">
    <source>
        <dbReference type="EMBL" id="BAD22097.1"/>
    </source>
</evidence>
<reference evidence="4" key="4">
    <citation type="journal article" date="2008" name="Nucleic Acids Res.">
        <title>The rice annotation project database (RAP-DB): 2008 update.</title>
        <authorList>
            <consortium name="The rice annotation project (RAP)"/>
        </authorList>
    </citation>
    <scope>GENOME REANNOTATION</scope>
    <source>
        <strain evidence="4">cv. Nipponbare</strain>
    </source>
</reference>
<sequence length="123" mass="12040">MTKVAGRRWMKMESSPASEGNGASGVIGGNQAAAEERAALASTTAAVAWRSGGYSGGGARPEMGGGGAQGGEDVAGDGPYCTGDVGERWAATWARVASGVGARIRRETVAAWGGGAPAWAAGG</sequence>
<feature type="compositionally biased region" description="Gly residues" evidence="1">
    <location>
        <begin position="58"/>
        <end position="70"/>
    </location>
</feature>
<protein>
    <submittedName>
        <fullName evidence="3">Uncharacterized protein</fullName>
    </submittedName>
</protein>
<dbReference type="EMBL" id="AP004132">
    <property type="protein sequence ID" value="BAD21704.1"/>
    <property type="molecule type" value="Genomic_DNA"/>
</dbReference>
<dbReference type="EMBL" id="AP005322">
    <property type="protein sequence ID" value="BAD22097.1"/>
    <property type="molecule type" value="Genomic_DNA"/>
</dbReference>
<evidence type="ECO:0000313" key="4">
    <source>
        <dbReference type="Proteomes" id="UP000000763"/>
    </source>
</evidence>
<feature type="region of interest" description="Disordered" evidence="1">
    <location>
        <begin position="58"/>
        <end position="79"/>
    </location>
</feature>
<dbReference type="AlphaFoldDB" id="Q6K5M8"/>
<reference evidence="2" key="1">
    <citation type="submission" date="2001-09" db="EMBL/GenBank/DDBJ databases">
        <title>Oryza sativa nipponbare(GA3) genomic DNA, chromosome 2, BAC clone:OJ1089_A02.</title>
        <authorList>
            <person name="Sasaki T."/>
            <person name="Matsumoto T."/>
            <person name="Yamamoto K."/>
        </authorList>
    </citation>
    <scope>NUCLEOTIDE SEQUENCE</scope>
</reference>
<dbReference type="Proteomes" id="UP000000763">
    <property type="component" value="Chromosome 2"/>
</dbReference>
<reference evidence="3" key="2">
    <citation type="submission" date="2002-05" db="EMBL/GenBank/DDBJ databases">
        <title>Oryza sativa nipponbare(GA3) genomic DNA, chromosome 2, PAC clone:P0677G01.</title>
        <authorList>
            <person name="Sasaki T."/>
            <person name="Matsumoto T."/>
            <person name="Katayose Y."/>
        </authorList>
    </citation>
    <scope>NUCLEOTIDE SEQUENCE</scope>
</reference>
<proteinExistence type="predicted"/>